<accession>A0A8W8LM79</accession>
<dbReference type="Pfam" id="PF00293">
    <property type="entry name" value="NUDIX"/>
    <property type="match status" value="1"/>
</dbReference>
<evidence type="ECO:0000313" key="13">
    <source>
        <dbReference type="Proteomes" id="UP000005408"/>
    </source>
</evidence>
<dbReference type="PROSITE" id="PS51462">
    <property type="entry name" value="NUDIX"/>
    <property type="match status" value="1"/>
</dbReference>
<reference evidence="12" key="1">
    <citation type="submission" date="2022-08" db="UniProtKB">
        <authorList>
            <consortium name="EnsemblMetazoa"/>
        </authorList>
    </citation>
    <scope>IDENTIFICATION</scope>
    <source>
        <strain evidence="12">05x7-T-G4-1.051#20</strain>
    </source>
</reference>
<keyword evidence="13" id="KW-1185">Reference proteome</keyword>
<comment type="similarity">
    <text evidence="4">Belongs to the Nudix hydrolase family.</text>
</comment>
<organism evidence="12 13">
    <name type="scientific">Magallana gigas</name>
    <name type="common">Pacific oyster</name>
    <name type="synonym">Crassostrea gigas</name>
    <dbReference type="NCBI Taxonomy" id="29159"/>
    <lineage>
        <taxon>Eukaryota</taxon>
        <taxon>Metazoa</taxon>
        <taxon>Spiralia</taxon>
        <taxon>Lophotrochozoa</taxon>
        <taxon>Mollusca</taxon>
        <taxon>Bivalvia</taxon>
        <taxon>Autobranchia</taxon>
        <taxon>Pteriomorphia</taxon>
        <taxon>Ostreida</taxon>
        <taxon>Ostreoidea</taxon>
        <taxon>Ostreidae</taxon>
        <taxon>Magallana</taxon>
    </lineage>
</organism>
<dbReference type="Gene3D" id="3.40.630.30">
    <property type="match status" value="1"/>
</dbReference>
<dbReference type="PRINTS" id="PR01356">
    <property type="entry name" value="GFGPROTEIN"/>
</dbReference>
<dbReference type="GO" id="GO:0051287">
    <property type="term" value="F:NAD binding"/>
    <property type="evidence" value="ECO:0007669"/>
    <property type="project" value="TreeGrafter"/>
</dbReference>
<evidence type="ECO:0000256" key="6">
    <source>
        <dbReference type="ARBA" id="ARBA00022801"/>
    </source>
</evidence>
<dbReference type="InterPro" id="IPR040618">
    <property type="entry name" value="Pre-Nudix"/>
</dbReference>
<dbReference type="GO" id="GO:0047631">
    <property type="term" value="F:ADP-ribose diphosphatase activity"/>
    <property type="evidence" value="ECO:0007669"/>
    <property type="project" value="TreeGrafter"/>
</dbReference>
<evidence type="ECO:0000256" key="2">
    <source>
        <dbReference type="ARBA" id="ARBA00004173"/>
    </source>
</evidence>
<feature type="domain" description="Nudix hydrolase" evidence="11">
    <location>
        <begin position="127"/>
        <end position="259"/>
    </location>
</feature>
<keyword evidence="5" id="KW-0963">Cytoplasm</keyword>
<evidence type="ECO:0000256" key="4">
    <source>
        <dbReference type="ARBA" id="ARBA00005582"/>
    </source>
</evidence>
<name>A0A8W8LM79_MAGGI</name>
<dbReference type="Gene3D" id="4.10.80.100">
    <property type="match status" value="1"/>
</dbReference>
<comment type="subcellular location">
    <subcellularLocation>
        <location evidence="3">Cytoplasm</location>
    </subcellularLocation>
    <subcellularLocation>
        <location evidence="2">Mitochondrion</location>
    </subcellularLocation>
    <subcellularLocation>
        <location evidence="1">Nucleus</location>
    </subcellularLocation>
</comment>
<dbReference type="InterPro" id="IPR000086">
    <property type="entry name" value="NUDIX_hydrolase_dom"/>
</dbReference>
<dbReference type="GO" id="GO:0005739">
    <property type="term" value="C:mitochondrion"/>
    <property type="evidence" value="ECO:0007669"/>
    <property type="project" value="UniProtKB-SubCell"/>
</dbReference>
<dbReference type="InterPro" id="IPR003293">
    <property type="entry name" value="Nudix_hydrolase6-like"/>
</dbReference>
<evidence type="ECO:0000259" key="11">
    <source>
        <dbReference type="PROSITE" id="PS51462"/>
    </source>
</evidence>
<evidence type="ECO:0000256" key="3">
    <source>
        <dbReference type="ARBA" id="ARBA00004496"/>
    </source>
</evidence>
<dbReference type="Proteomes" id="UP000005408">
    <property type="component" value="Unassembled WGS sequence"/>
</dbReference>
<dbReference type="EnsemblMetazoa" id="G28079.2">
    <property type="protein sequence ID" value="G28079.2:cds"/>
    <property type="gene ID" value="G28079"/>
</dbReference>
<evidence type="ECO:0000313" key="12">
    <source>
        <dbReference type="EnsemblMetazoa" id="G28079.2:cds"/>
    </source>
</evidence>
<dbReference type="Gene3D" id="3.90.79.10">
    <property type="entry name" value="Nucleoside Triphosphate Pyrophosphohydrolase"/>
    <property type="match status" value="1"/>
</dbReference>
<keyword evidence="6" id="KW-0378">Hydrolase</keyword>
<dbReference type="AlphaFoldDB" id="A0A8W8LM79"/>
<protein>
    <recommendedName>
        <fullName evidence="10">Nucleoside diphosphate-linked moiety X motif 6</fullName>
    </recommendedName>
</protein>
<dbReference type="InterPro" id="IPR015797">
    <property type="entry name" value="NUDIX_hydrolase-like_dom_sf"/>
</dbReference>
<dbReference type="InterPro" id="IPR020084">
    <property type="entry name" value="NUDIX_hydrolase_CS"/>
</dbReference>
<dbReference type="SUPFAM" id="SSF55811">
    <property type="entry name" value="Nudix"/>
    <property type="match status" value="1"/>
</dbReference>
<sequence length="366" mass="41523">MRLLPAIGSLRRLPSVCSWCRNIHTDIQTSFSPDLVTKDKYNGITVDLNITQSLTSEEFRTILSDSIQKWRNQGMSAIWIKVPILQSHLIPEAANQGFEFHHAEHHHSLLKLWLQEDKEDLTPRFATHQVGVSGLVIREDTGQVLAIQDRNSQFNLWKFPGGLSNLEEDIGDTAVREVFEETGIKSEFLSMLALRQQHKQPGAFGRSDIFILCRLRPLTFDIRPCSREIKACQWMDIADVQKRSGFSAFMRKVTGMAMYGIKHGFQDLDIKYEEMESVYKGLRYKLYHRPVPSDTQISSTARVKTSDEGKHGAVDPRQGCTDPLLCTARGATVGPNCFVSVSRSKHLTSFNSQNPARRPLESMTFL</sequence>
<evidence type="ECO:0000256" key="10">
    <source>
        <dbReference type="ARBA" id="ARBA00068898"/>
    </source>
</evidence>
<dbReference type="FunFam" id="3.90.79.10:FF:000027">
    <property type="entry name" value="nucleoside diphosphate-linked moiety X motif 6"/>
    <property type="match status" value="1"/>
</dbReference>
<dbReference type="Pfam" id="PF18290">
    <property type="entry name" value="Nudix_hydro"/>
    <property type="match status" value="1"/>
</dbReference>
<proteinExistence type="inferred from homology"/>
<dbReference type="CDD" id="cd04670">
    <property type="entry name" value="NUDIX_ASFGF2_Nudt6"/>
    <property type="match status" value="1"/>
</dbReference>
<evidence type="ECO:0000256" key="7">
    <source>
        <dbReference type="ARBA" id="ARBA00023128"/>
    </source>
</evidence>
<evidence type="ECO:0000256" key="5">
    <source>
        <dbReference type="ARBA" id="ARBA00022490"/>
    </source>
</evidence>
<dbReference type="PROSITE" id="PS00893">
    <property type="entry name" value="NUDIX_BOX"/>
    <property type="match status" value="1"/>
</dbReference>
<evidence type="ECO:0000256" key="1">
    <source>
        <dbReference type="ARBA" id="ARBA00004123"/>
    </source>
</evidence>
<evidence type="ECO:0000256" key="8">
    <source>
        <dbReference type="ARBA" id="ARBA00023242"/>
    </source>
</evidence>
<keyword evidence="8" id="KW-0539">Nucleus</keyword>
<evidence type="ECO:0000256" key="9">
    <source>
        <dbReference type="ARBA" id="ARBA00057091"/>
    </source>
</evidence>
<dbReference type="PANTHER" id="PTHR13994">
    <property type="entry name" value="NUDIX HYDROLASE RELATED"/>
    <property type="match status" value="1"/>
</dbReference>
<comment type="function">
    <text evidence="9">May contribute to the regulation of cell proliferation.</text>
</comment>
<keyword evidence="7" id="KW-0496">Mitochondrion</keyword>
<dbReference type="GO" id="GO:0005634">
    <property type="term" value="C:nucleus"/>
    <property type="evidence" value="ECO:0007669"/>
    <property type="project" value="UniProtKB-SubCell"/>
</dbReference>
<dbReference type="PANTHER" id="PTHR13994:SF46">
    <property type="entry name" value="NUCLEOSIDE DIPHOSPHATE-LINKED MOIETY X MOTIF 6"/>
    <property type="match status" value="1"/>
</dbReference>
<dbReference type="GO" id="GO:0035529">
    <property type="term" value="F:NADH pyrophosphatase activity"/>
    <property type="evidence" value="ECO:0007669"/>
    <property type="project" value="TreeGrafter"/>
</dbReference>